<dbReference type="EMBL" id="CARXXK010000001">
    <property type="protein sequence ID" value="CAI6343208.1"/>
    <property type="molecule type" value="Genomic_DNA"/>
</dbReference>
<dbReference type="AlphaFoldDB" id="A0AAV0VG52"/>
<evidence type="ECO:0000313" key="2">
    <source>
        <dbReference type="Proteomes" id="UP001160148"/>
    </source>
</evidence>
<evidence type="ECO:0008006" key="3">
    <source>
        <dbReference type="Google" id="ProtNLM"/>
    </source>
</evidence>
<proteinExistence type="predicted"/>
<accession>A0AAV0VG52</accession>
<organism evidence="1 2">
    <name type="scientific">Macrosiphum euphorbiae</name>
    <name type="common">potato aphid</name>
    <dbReference type="NCBI Taxonomy" id="13131"/>
    <lineage>
        <taxon>Eukaryota</taxon>
        <taxon>Metazoa</taxon>
        <taxon>Ecdysozoa</taxon>
        <taxon>Arthropoda</taxon>
        <taxon>Hexapoda</taxon>
        <taxon>Insecta</taxon>
        <taxon>Pterygota</taxon>
        <taxon>Neoptera</taxon>
        <taxon>Paraneoptera</taxon>
        <taxon>Hemiptera</taxon>
        <taxon>Sternorrhyncha</taxon>
        <taxon>Aphidomorpha</taxon>
        <taxon>Aphidoidea</taxon>
        <taxon>Aphididae</taxon>
        <taxon>Macrosiphini</taxon>
        <taxon>Macrosiphum</taxon>
    </lineage>
</organism>
<reference evidence="1 2" key="1">
    <citation type="submission" date="2023-01" db="EMBL/GenBank/DDBJ databases">
        <authorList>
            <person name="Whitehead M."/>
        </authorList>
    </citation>
    <scope>NUCLEOTIDE SEQUENCE [LARGE SCALE GENOMIC DNA]</scope>
</reference>
<comment type="caution">
    <text evidence="1">The sequence shown here is derived from an EMBL/GenBank/DDBJ whole genome shotgun (WGS) entry which is preliminary data.</text>
</comment>
<protein>
    <recommendedName>
        <fullName evidence="3">Nuclease HARBI1</fullName>
    </recommendedName>
</protein>
<keyword evidence="2" id="KW-1185">Reference proteome</keyword>
<sequence length="238" mass="27856">MEQVIINNNKIIIHLLEEEEEEEIMYTSNAYRKPISNLFKTREKEGFFKVLINSHLRENKNKFREFFRLNYDQFHFILALIKDDLTLPASNRIKNPISPDEKLAVTLRYLATGESFRSLSFAFRISHSYISVIVKDTLSTLKKHLMPIFLPDISTIDLNKKASEFWTKWNFPNCPINIDPMTCDDLIVVACCLHNLLREAYLEENGQAFFEERDSSTTLQTNNLIPITRGSVSWQEDK</sequence>
<dbReference type="Proteomes" id="UP001160148">
    <property type="component" value="Unassembled WGS sequence"/>
</dbReference>
<name>A0AAV0VG52_9HEMI</name>
<gene>
    <name evidence="1" type="ORF">MEUPH1_LOCUS501</name>
</gene>
<evidence type="ECO:0000313" key="1">
    <source>
        <dbReference type="EMBL" id="CAI6343208.1"/>
    </source>
</evidence>